<dbReference type="CDD" id="cd10973">
    <property type="entry name" value="CE4_DAC_u4_5s"/>
    <property type="match status" value="1"/>
</dbReference>
<dbReference type="PANTHER" id="PTHR34216:SF3">
    <property type="entry name" value="POLY-BETA-1,6-N-ACETYL-D-GLUCOSAMINE N-DEACETYLASE"/>
    <property type="match status" value="1"/>
</dbReference>
<reference evidence="5 6" key="1">
    <citation type="submission" date="2021-06" db="EMBL/GenBank/DDBJ databases">
        <title>Complete genome of Haloferula helveola possessing various polysaccharide degrading enzymes.</title>
        <authorList>
            <person name="Takami H."/>
            <person name="Huang C."/>
            <person name="Hamasaki K."/>
        </authorList>
    </citation>
    <scope>NUCLEOTIDE SEQUENCE [LARGE SCALE GENOMIC DNA]</scope>
    <source>
        <strain evidence="5 6">CN-1</strain>
    </source>
</reference>
<gene>
    <name evidence="5" type="ORF">HAHE_02560</name>
</gene>
<comment type="subcellular location">
    <subcellularLocation>
        <location evidence="1">Secreted</location>
    </subcellularLocation>
</comment>
<dbReference type="InterPro" id="IPR011330">
    <property type="entry name" value="Glyco_hydro/deAcase_b/a-brl"/>
</dbReference>
<dbReference type="InterPro" id="IPR051398">
    <property type="entry name" value="Polysacch_Deacetylase"/>
</dbReference>
<dbReference type="InterPro" id="IPR002509">
    <property type="entry name" value="NODB_dom"/>
</dbReference>
<dbReference type="Gene3D" id="3.20.20.370">
    <property type="entry name" value="Glycoside hydrolase/deacetylase"/>
    <property type="match status" value="1"/>
</dbReference>
<feature type="domain" description="NodB homology" evidence="4">
    <location>
        <begin position="71"/>
        <end position="290"/>
    </location>
</feature>
<dbReference type="PANTHER" id="PTHR34216">
    <property type="match status" value="1"/>
</dbReference>
<evidence type="ECO:0000313" key="6">
    <source>
        <dbReference type="Proteomes" id="UP001374893"/>
    </source>
</evidence>
<dbReference type="Proteomes" id="UP001374893">
    <property type="component" value="Chromosome"/>
</dbReference>
<feature type="region of interest" description="Disordered" evidence="3">
    <location>
        <begin position="126"/>
        <end position="148"/>
    </location>
</feature>
<evidence type="ECO:0000256" key="2">
    <source>
        <dbReference type="ARBA" id="ARBA00022729"/>
    </source>
</evidence>
<keyword evidence="6" id="KW-1185">Reference proteome</keyword>
<evidence type="ECO:0000256" key="3">
    <source>
        <dbReference type="SAM" id="MobiDB-lite"/>
    </source>
</evidence>
<dbReference type="Pfam" id="PF01522">
    <property type="entry name" value="Polysacc_deac_1"/>
    <property type="match status" value="1"/>
</dbReference>
<dbReference type="SUPFAM" id="SSF88713">
    <property type="entry name" value="Glycoside hydrolase/deacetylase"/>
    <property type="match status" value="1"/>
</dbReference>
<dbReference type="PROSITE" id="PS51677">
    <property type="entry name" value="NODB"/>
    <property type="match status" value="1"/>
</dbReference>
<evidence type="ECO:0000256" key="1">
    <source>
        <dbReference type="ARBA" id="ARBA00004613"/>
    </source>
</evidence>
<dbReference type="RefSeq" id="WP_338687870.1">
    <property type="nucleotide sequence ID" value="NZ_AP024702.1"/>
</dbReference>
<evidence type="ECO:0000259" key="4">
    <source>
        <dbReference type="PROSITE" id="PS51677"/>
    </source>
</evidence>
<evidence type="ECO:0000313" key="5">
    <source>
        <dbReference type="EMBL" id="BCX46348.1"/>
    </source>
</evidence>
<proteinExistence type="predicted"/>
<sequence>MAAPAPAVDDGVRVAVLGYHDFSESEPETEMRIRTDKFRKQMETLRELNLPVIPMADFQAWKRGEKEIPKQSVVITIDDGWKSTYTDAFPVLKEFGYPFTLFLYKNYVDGGGKALTTEMIKEMKKHGGTVGSHSVSHPYPGAVKTHRREGPDAYDKFLRDEMGESKRFLESKFGDAVTTYAYPGGYHTAEMFTLAEEFGYGHLFTVIPGKVKRDTDNLTLPRYVVLGTHDPIFDQAVRFVTPSAGDTAGAIAAVAASTPYPVEPRPGALIGDRLPVISADLSEAEDLDPESLVMKIGGFGTVPASWDADSKTVSWKTNRHLRLPLCKVEVTWKDSDGEPAPEPLRWTFRIDREVAYVPRD</sequence>
<name>A0ABN6H048_9BACT</name>
<keyword evidence="2" id="KW-0732">Signal</keyword>
<organism evidence="5 6">
    <name type="scientific">Haloferula helveola</name>
    <dbReference type="NCBI Taxonomy" id="490095"/>
    <lineage>
        <taxon>Bacteria</taxon>
        <taxon>Pseudomonadati</taxon>
        <taxon>Verrucomicrobiota</taxon>
        <taxon>Verrucomicrobiia</taxon>
        <taxon>Verrucomicrobiales</taxon>
        <taxon>Verrucomicrobiaceae</taxon>
        <taxon>Haloferula</taxon>
    </lineage>
</organism>
<accession>A0ABN6H048</accession>
<dbReference type="EMBL" id="AP024702">
    <property type="protein sequence ID" value="BCX46348.1"/>
    <property type="molecule type" value="Genomic_DNA"/>
</dbReference>
<protein>
    <submittedName>
        <fullName evidence="5">Polysaccharidede acetylase protein</fullName>
    </submittedName>
</protein>